<comment type="caution">
    <text evidence="3">The sequence shown here is derived from an EMBL/GenBank/DDBJ whole genome shotgun (WGS) entry which is preliminary data.</text>
</comment>
<dbReference type="PRINTS" id="PR00081">
    <property type="entry name" value="GDHRDH"/>
</dbReference>
<evidence type="ECO:0000256" key="2">
    <source>
        <dbReference type="ARBA" id="ARBA00023002"/>
    </source>
</evidence>
<comment type="similarity">
    <text evidence="1">Belongs to the short-chain dehydrogenases/reductases (SDR) family.</text>
</comment>
<dbReference type="Gene3D" id="3.40.50.720">
    <property type="entry name" value="NAD(P)-binding Rossmann-like Domain"/>
    <property type="match status" value="1"/>
</dbReference>
<dbReference type="PANTHER" id="PTHR24321:SF8">
    <property type="entry name" value="ESTRADIOL 17-BETA-DEHYDROGENASE 8-RELATED"/>
    <property type="match status" value="1"/>
</dbReference>
<gene>
    <name evidence="3" type="ORF">GCM10022381_03890</name>
</gene>
<sequence>MSRTYVVTGAASGIGKATSELLTSQGHTVIGVDLRGSDVNVDLTTDAGRTAMVDQVTEISEGRIDAVVAVAGLAAPIVATASVNYFGAIATLEGLRPLLLKSDAPRAVTVASMASLHPHDEILLQAFLDGDEAAARARALELQEEGPEVGHKIYSTSKQALARWVRTTAPTADWAGAGIPLNAIAPAVVLSPMTADLVATEEGRKALTAQVPMPLNGPMQPVVPARLLAWLSSEENSHLCGQVIFIDGGFDAIVRGDKTW</sequence>
<keyword evidence="4" id="KW-1185">Reference proteome</keyword>
<dbReference type="EMBL" id="BAABCN010000002">
    <property type="protein sequence ID" value="GAA3863048.1"/>
    <property type="molecule type" value="Genomic_DNA"/>
</dbReference>
<dbReference type="SUPFAM" id="SSF51735">
    <property type="entry name" value="NAD(P)-binding Rossmann-fold domains"/>
    <property type="match status" value="1"/>
</dbReference>
<accession>A0ABP7K259</accession>
<evidence type="ECO:0000313" key="3">
    <source>
        <dbReference type="EMBL" id="GAA3863048.1"/>
    </source>
</evidence>
<organism evidence="3 4">
    <name type="scientific">Leifsonia kafniensis</name>
    <dbReference type="NCBI Taxonomy" id="475957"/>
    <lineage>
        <taxon>Bacteria</taxon>
        <taxon>Bacillati</taxon>
        <taxon>Actinomycetota</taxon>
        <taxon>Actinomycetes</taxon>
        <taxon>Micrococcales</taxon>
        <taxon>Microbacteriaceae</taxon>
        <taxon>Leifsonia</taxon>
    </lineage>
</organism>
<keyword evidence="2" id="KW-0560">Oxidoreductase</keyword>
<dbReference type="Pfam" id="PF00106">
    <property type="entry name" value="adh_short"/>
    <property type="match status" value="1"/>
</dbReference>
<dbReference type="PANTHER" id="PTHR24321">
    <property type="entry name" value="DEHYDROGENASES, SHORT CHAIN"/>
    <property type="match status" value="1"/>
</dbReference>
<protein>
    <submittedName>
        <fullName evidence="3">SDR family oxidoreductase</fullName>
    </submittedName>
</protein>
<evidence type="ECO:0000313" key="4">
    <source>
        <dbReference type="Proteomes" id="UP001501803"/>
    </source>
</evidence>
<dbReference type="InterPro" id="IPR036291">
    <property type="entry name" value="NAD(P)-bd_dom_sf"/>
</dbReference>
<dbReference type="Pfam" id="PF13561">
    <property type="entry name" value="adh_short_C2"/>
    <property type="match status" value="1"/>
</dbReference>
<dbReference type="RefSeq" id="WP_345061745.1">
    <property type="nucleotide sequence ID" value="NZ_BAABCN010000002.1"/>
</dbReference>
<dbReference type="Proteomes" id="UP001501803">
    <property type="component" value="Unassembled WGS sequence"/>
</dbReference>
<evidence type="ECO:0000256" key="1">
    <source>
        <dbReference type="ARBA" id="ARBA00006484"/>
    </source>
</evidence>
<reference evidence="4" key="1">
    <citation type="journal article" date="2019" name="Int. J. Syst. Evol. Microbiol.">
        <title>The Global Catalogue of Microorganisms (GCM) 10K type strain sequencing project: providing services to taxonomists for standard genome sequencing and annotation.</title>
        <authorList>
            <consortium name="The Broad Institute Genomics Platform"/>
            <consortium name="The Broad Institute Genome Sequencing Center for Infectious Disease"/>
            <person name="Wu L."/>
            <person name="Ma J."/>
        </authorList>
    </citation>
    <scope>NUCLEOTIDE SEQUENCE [LARGE SCALE GENOMIC DNA]</scope>
    <source>
        <strain evidence="4">JCM 17021</strain>
    </source>
</reference>
<name>A0ABP7K259_9MICO</name>
<dbReference type="InterPro" id="IPR002347">
    <property type="entry name" value="SDR_fam"/>
</dbReference>
<proteinExistence type="inferred from homology"/>